<accession>A0A502I7Q3</accession>
<proteinExistence type="predicted"/>
<reference evidence="2 3" key="1">
    <citation type="submission" date="2018-11" db="EMBL/GenBank/DDBJ databases">
        <title>Phylogenetic determinants of toxin gene distribution in genomes of Brevibacillus laterosporus.</title>
        <authorList>
            <person name="Glare T.R."/>
            <person name="Durrant A."/>
            <person name="Berry C."/>
            <person name="Palma L."/>
            <person name="Ormskirk M."/>
            <person name="Cox M.O."/>
        </authorList>
    </citation>
    <scope>NUCLEOTIDE SEQUENCE [LARGE SCALE GENOMIC DNA]</scope>
    <source>
        <strain evidence="2 3">1821L</strain>
    </source>
</reference>
<sequence>MEGDVLESTCKFTATFPFLNSLLPKDEDGQLEDGQVTEVVGIATQTLEKSDKEFPEMRGSEQIIFLEPSKQSQKSEYYIEFRKREKDKVTLYRDVSIDSQNGLLLLYRDNLSSEDDKNVATPKEIALKRAKAFLQDFIGQSFEEYQMNSVVANDKETLVQYTRFVNNLHVAGWLTDKPIFSDPSIVLEKSIN</sequence>
<dbReference type="Proteomes" id="UP000319432">
    <property type="component" value="Chromosome"/>
</dbReference>
<dbReference type="InterPro" id="IPR032599">
    <property type="entry name" value="YcdB/YcdC_rep_domain"/>
</dbReference>
<keyword evidence="3" id="KW-1185">Reference proteome</keyword>
<feature type="domain" description="YcdB/YcdC repeated" evidence="1">
    <location>
        <begin position="71"/>
        <end position="170"/>
    </location>
</feature>
<organism evidence="2 3">
    <name type="scientific">Brevibacillus laterosporus</name>
    <name type="common">Bacillus laterosporus</name>
    <dbReference type="NCBI Taxonomy" id="1465"/>
    <lineage>
        <taxon>Bacteria</taxon>
        <taxon>Bacillati</taxon>
        <taxon>Bacillota</taxon>
        <taxon>Bacilli</taxon>
        <taxon>Bacillales</taxon>
        <taxon>Paenibacillaceae</taxon>
        <taxon>Brevibacillus</taxon>
    </lineage>
</organism>
<dbReference type="OrthoDB" id="897819at91061"/>
<gene>
    <name evidence="2" type="ORF">EEL30_27075</name>
</gene>
<evidence type="ECO:0000313" key="2">
    <source>
        <dbReference type="EMBL" id="QDX95597.1"/>
    </source>
</evidence>
<evidence type="ECO:0000313" key="3">
    <source>
        <dbReference type="Proteomes" id="UP000319432"/>
    </source>
</evidence>
<name>A0A502I7Q3_BRELA</name>
<protein>
    <recommendedName>
        <fullName evidence="1">YcdB/YcdC repeated domain-containing protein</fullName>
    </recommendedName>
</protein>
<dbReference type="EMBL" id="CP033464">
    <property type="protein sequence ID" value="QDX95597.1"/>
    <property type="molecule type" value="Genomic_DNA"/>
</dbReference>
<dbReference type="Pfam" id="PF16244">
    <property type="entry name" value="DUF4901"/>
    <property type="match status" value="1"/>
</dbReference>
<evidence type="ECO:0000259" key="1">
    <source>
        <dbReference type="Pfam" id="PF16244"/>
    </source>
</evidence>
<dbReference type="AlphaFoldDB" id="A0A502I7Q3"/>